<dbReference type="Pfam" id="PF05901">
    <property type="entry name" value="Excalibur"/>
    <property type="match status" value="1"/>
</dbReference>
<gene>
    <name evidence="4" type="ORF">LVY72_23635</name>
</gene>
<dbReference type="Proteomes" id="UP001165368">
    <property type="component" value="Unassembled WGS sequence"/>
</dbReference>
<dbReference type="InterPro" id="IPR011089">
    <property type="entry name" value="GmrSD_C"/>
</dbReference>
<dbReference type="PANTHER" id="PTHR24094:SF15">
    <property type="entry name" value="AMP-DEPENDENT SYNTHETASE_LIGASE DOMAIN-CONTAINING PROTEIN-RELATED"/>
    <property type="match status" value="1"/>
</dbReference>
<name>A0ABS9LDV8_9MICC</name>
<feature type="region of interest" description="Disordered" evidence="1">
    <location>
        <begin position="34"/>
        <end position="86"/>
    </location>
</feature>
<feature type="compositionally biased region" description="Basic and acidic residues" evidence="1">
    <location>
        <begin position="335"/>
        <end position="344"/>
    </location>
</feature>
<keyword evidence="5" id="KW-1185">Reference proteome</keyword>
<dbReference type="SMART" id="SM00894">
    <property type="entry name" value="Excalibur"/>
    <property type="match status" value="1"/>
</dbReference>
<feature type="region of interest" description="Disordered" evidence="1">
    <location>
        <begin position="328"/>
        <end position="350"/>
    </location>
</feature>
<dbReference type="RefSeq" id="WP_237827347.1">
    <property type="nucleotide sequence ID" value="NZ_JAKLTQ010000034.1"/>
</dbReference>
<evidence type="ECO:0000313" key="5">
    <source>
        <dbReference type="Proteomes" id="UP001165368"/>
    </source>
</evidence>
<feature type="domain" description="Excalibur calcium-binding" evidence="3">
    <location>
        <begin position="313"/>
        <end position="349"/>
    </location>
</feature>
<protein>
    <submittedName>
        <fullName evidence="4">DUF1524 domain-containing protein</fullName>
    </submittedName>
</protein>
<dbReference type="InterPro" id="IPR008613">
    <property type="entry name" value="Excalibur_Ca-bd_domain"/>
</dbReference>
<keyword evidence="2" id="KW-0732">Signal</keyword>
<reference evidence="4" key="1">
    <citation type="submission" date="2022-01" db="EMBL/GenBank/DDBJ databases">
        <authorList>
            <person name="Jo J.-H."/>
            <person name="Im W.-T."/>
        </authorList>
    </citation>
    <scope>NUCLEOTIDE SEQUENCE</scope>
    <source>
        <strain evidence="4">I2-34</strain>
    </source>
</reference>
<evidence type="ECO:0000256" key="2">
    <source>
        <dbReference type="SAM" id="SignalP"/>
    </source>
</evidence>
<evidence type="ECO:0000259" key="3">
    <source>
        <dbReference type="SMART" id="SM00894"/>
    </source>
</evidence>
<evidence type="ECO:0000256" key="1">
    <source>
        <dbReference type="SAM" id="MobiDB-lite"/>
    </source>
</evidence>
<comment type="caution">
    <text evidence="4">The sequence shown here is derived from an EMBL/GenBank/DDBJ whole genome shotgun (WGS) entry which is preliminary data.</text>
</comment>
<organism evidence="4 5">
    <name type="scientific">Arthrobacter hankyongi</name>
    <dbReference type="NCBI Taxonomy" id="2904801"/>
    <lineage>
        <taxon>Bacteria</taxon>
        <taxon>Bacillati</taxon>
        <taxon>Actinomycetota</taxon>
        <taxon>Actinomycetes</taxon>
        <taxon>Micrococcales</taxon>
        <taxon>Micrococcaceae</taxon>
        <taxon>Arthrobacter</taxon>
    </lineage>
</organism>
<feature type="signal peptide" evidence="2">
    <location>
        <begin position="1"/>
        <end position="33"/>
    </location>
</feature>
<dbReference type="EMBL" id="JAKLTQ010000034">
    <property type="protein sequence ID" value="MCG2624886.1"/>
    <property type="molecule type" value="Genomic_DNA"/>
</dbReference>
<dbReference type="PANTHER" id="PTHR24094">
    <property type="entry name" value="SECRETED PROTEIN"/>
    <property type="match status" value="1"/>
</dbReference>
<sequence length="350" mass="36159">MTAQHHPSRTRTLTSLAAAALAVVVLSACGSEAATGTVGSAPPAAVAAQTSGPAQTPRPQAPTAAASPVKVPKTTKPSPAPAATKAGTALAQLATIAIKGRAPKTGYSRDQFGHGWQDPDRNGCDARNDILARDLTDETFRPGTNNCIVISGTLAEPYTGTVINFVRGYATSTQVQIDHVVALADAWQKGAQRLAPNQRQAFANDPLNLMAADGPANQAKSASDAASWLPPNKAFRCEYVALQTAVKAKYKLWMTQSEHDAIARVLASCPDQPVPDDDGGVSVPVAVKQAPKPKAAPEKAPAAPRPATEGGVFYQNCTAVRAAGAAPIRAGDPGWETKFDRDGDGVGCEG</sequence>
<dbReference type="Pfam" id="PF07510">
    <property type="entry name" value="GmrSD_C"/>
    <property type="match status" value="1"/>
</dbReference>
<evidence type="ECO:0000313" key="4">
    <source>
        <dbReference type="EMBL" id="MCG2624886.1"/>
    </source>
</evidence>
<accession>A0ABS9LDV8</accession>
<feature type="compositionally biased region" description="Low complexity" evidence="1">
    <location>
        <begin position="53"/>
        <end position="86"/>
    </location>
</feature>
<feature type="chain" id="PRO_5047410218" evidence="2">
    <location>
        <begin position="34"/>
        <end position="350"/>
    </location>
</feature>
<proteinExistence type="predicted"/>